<dbReference type="CDD" id="cd06267">
    <property type="entry name" value="PBP1_LacI_sugar_binding-like"/>
    <property type="match status" value="1"/>
</dbReference>
<dbReference type="PRINTS" id="PR00037">
    <property type="entry name" value="HTHLACR"/>
</dbReference>
<dbReference type="InterPro" id="IPR036388">
    <property type="entry name" value="WH-like_DNA-bd_sf"/>
</dbReference>
<dbReference type="InterPro" id="IPR028082">
    <property type="entry name" value="Peripla_BP_I"/>
</dbReference>
<dbReference type="PANTHER" id="PTHR30146:SF155">
    <property type="entry name" value="ALANINE RACEMASE"/>
    <property type="match status" value="1"/>
</dbReference>
<dbReference type="EMBL" id="PVTX01000002">
    <property type="protein sequence ID" value="PRZ08686.1"/>
    <property type="molecule type" value="Genomic_DNA"/>
</dbReference>
<keyword evidence="2 6" id="KW-0238">DNA-binding</keyword>
<keyword evidence="1" id="KW-0805">Transcription regulation</keyword>
<name>A0ABX5EJI4_9MICO</name>
<evidence type="ECO:0000259" key="5">
    <source>
        <dbReference type="PROSITE" id="PS51000"/>
    </source>
</evidence>
<dbReference type="GO" id="GO:0003677">
    <property type="term" value="F:DNA binding"/>
    <property type="evidence" value="ECO:0007669"/>
    <property type="project" value="UniProtKB-KW"/>
</dbReference>
<evidence type="ECO:0000256" key="3">
    <source>
        <dbReference type="ARBA" id="ARBA00023163"/>
    </source>
</evidence>
<dbReference type="InterPro" id="IPR018356">
    <property type="entry name" value="Tscrpt_reg_HTH_DeoR_CS"/>
</dbReference>
<organism evidence="6 7">
    <name type="scientific">Isoptericola halotolerans</name>
    <dbReference type="NCBI Taxonomy" id="300560"/>
    <lineage>
        <taxon>Bacteria</taxon>
        <taxon>Bacillati</taxon>
        <taxon>Actinomycetota</taxon>
        <taxon>Actinomycetes</taxon>
        <taxon>Micrococcales</taxon>
        <taxon>Promicromonosporaceae</taxon>
        <taxon>Isoptericola</taxon>
    </lineage>
</organism>
<dbReference type="Gene3D" id="1.10.10.10">
    <property type="entry name" value="Winged helix-like DNA-binding domain superfamily/Winged helix DNA-binding domain"/>
    <property type="match status" value="1"/>
</dbReference>
<dbReference type="InterPro" id="IPR046335">
    <property type="entry name" value="LacI/GalR-like_sensor"/>
</dbReference>
<comment type="caution">
    <text evidence="6">The sequence shown here is derived from an EMBL/GenBank/DDBJ whole genome shotgun (WGS) entry which is preliminary data.</text>
</comment>
<evidence type="ECO:0000256" key="2">
    <source>
        <dbReference type="ARBA" id="ARBA00023125"/>
    </source>
</evidence>
<proteinExistence type="predicted"/>
<evidence type="ECO:0000256" key="4">
    <source>
        <dbReference type="SAM" id="MobiDB-lite"/>
    </source>
</evidence>
<evidence type="ECO:0000313" key="7">
    <source>
        <dbReference type="Proteomes" id="UP000239895"/>
    </source>
</evidence>
<feature type="compositionally biased region" description="Basic and acidic residues" evidence="4">
    <location>
        <begin position="71"/>
        <end position="83"/>
    </location>
</feature>
<dbReference type="PROSITE" id="PS00894">
    <property type="entry name" value="HTH_DEOR_1"/>
    <property type="match status" value="1"/>
</dbReference>
<dbReference type="RefSeq" id="WP_106265602.1">
    <property type="nucleotide sequence ID" value="NZ_PVTX01000002.1"/>
</dbReference>
<dbReference type="InterPro" id="IPR036390">
    <property type="entry name" value="WH_DNA-bd_sf"/>
</dbReference>
<evidence type="ECO:0000313" key="6">
    <source>
        <dbReference type="EMBL" id="PRZ08686.1"/>
    </source>
</evidence>
<dbReference type="Proteomes" id="UP000239895">
    <property type="component" value="Unassembled WGS sequence"/>
</dbReference>
<feature type="region of interest" description="Disordered" evidence="4">
    <location>
        <begin position="67"/>
        <end position="90"/>
    </location>
</feature>
<dbReference type="SUPFAM" id="SSF53822">
    <property type="entry name" value="Periplasmic binding protein-like I"/>
    <property type="match status" value="1"/>
</dbReference>
<feature type="domain" description="HTH deoR-type" evidence="5">
    <location>
        <begin position="11"/>
        <end position="66"/>
    </location>
</feature>
<dbReference type="PANTHER" id="PTHR30146">
    <property type="entry name" value="LACI-RELATED TRANSCRIPTIONAL REPRESSOR"/>
    <property type="match status" value="1"/>
</dbReference>
<dbReference type="InterPro" id="IPR001034">
    <property type="entry name" value="DeoR_HTH"/>
</dbReference>
<dbReference type="SMART" id="SM00420">
    <property type="entry name" value="HTH_DEOR"/>
    <property type="match status" value="1"/>
</dbReference>
<dbReference type="SUPFAM" id="SSF46785">
    <property type="entry name" value="Winged helix' DNA-binding domain"/>
    <property type="match status" value="1"/>
</dbReference>
<dbReference type="PROSITE" id="PS51000">
    <property type="entry name" value="HTH_DEOR_2"/>
    <property type="match status" value="1"/>
</dbReference>
<dbReference type="Gene3D" id="3.40.50.2300">
    <property type="match status" value="2"/>
</dbReference>
<keyword evidence="3" id="KW-0804">Transcription</keyword>
<keyword evidence="7" id="KW-1185">Reference proteome</keyword>
<gene>
    <name evidence="6" type="ORF">BCL65_102228</name>
</gene>
<dbReference type="Pfam" id="PF08220">
    <property type="entry name" value="HTH_DeoR"/>
    <property type="match status" value="1"/>
</dbReference>
<accession>A0ABX5EJI4</accession>
<evidence type="ECO:0000256" key="1">
    <source>
        <dbReference type="ARBA" id="ARBA00023015"/>
    </source>
</evidence>
<dbReference type="Pfam" id="PF13377">
    <property type="entry name" value="Peripla_BP_3"/>
    <property type="match status" value="1"/>
</dbReference>
<reference evidence="6 7" key="1">
    <citation type="submission" date="2018-03" db="EMBL/GenBank/DDBJ databases">
        <title>Comparative analysis of microorganisms from saline springs in Andes Mountain Range, Colombia.</title>
        <authorList>
            <person name="Rubin E."/>
        </authorList>
    </citation>
    <scope>NUCLEOTIDE SEQUENCE [LARGE SCALE GENOMIC DNA]</scope>
    <source>
        <strain evidence="6 7">CG 23</strain>
    </source>
</reference>
<protein>
    <submittedName>
        <fullName evidence="6">DNA-binding LacI/PurR family transcriptional regulator</fullName>
    </submittedName>
</protein>
<sequence length="379" mass="40787">MTQESQRSPLPAERHSHLLAALERDGVVRVADLTTELGVTPVTVRRDIARLEREGRLVRVHGGAVAAAAHDGARDEEPDDRHPAGRSAPVVTPGADAAIGVLVPSLDYYWPGVVRGMEAEARRHGLRIVLRGSSYDTADERPALRRLVEADGVRGIICAPRIDGTTVHDVAKWLWASDVPHVLVEREAARAPHRDALESVVSDHALGALMAVHHLADLGHRRVGLVLSRESPTSRKVAAGWRAACSDLGLTSAEHFERLAPDRNRPEFSGVVDEVVNTALGSGTTALLVHSDPEASAVAQRAMDRGLSVPGDLSIVAYDDEVANLFSPAMTAVRPPRDAVGHAAVDLLVKRLADPSRPVHRMAISPRLMVRESTGPVRR</sequence>